<dbReference type="EMBL" id="FNRK01000002">
    <property type="protein sequence ID" value="SEA01850.1"/>
    <property type="molecule type" value="Genomic_DNA"/>
</dbReference>
<dbReference type="STRING" id="81409.SAMN04515656_102170"/>
<proteinExistence type="predicted"/>
<evidence type="ECO:0000313" key="1">
    <source>
        <dbReference type="EMBL" id="SEA01850.1"/>
    </source>
</evidence>
<gene>
    <name evidence="1" type="ORF">SAMN04515656_102170</name>
</gene>
<evidence type="ECO:0000313" key="2">
    <source>
        <dbReference type="Proteomes" id="UP000199394"/>
    </source>
</evidence>
<dbReference type="NCBIfam" id="NF045650">
    <property type="entry name" value="CD1247_Nterm"/>
    <property type="match status" value="1"/>
</dbReference>
<reference evidence="1 2" key="1">
    <citation type="submission" date="2016-10" db="EMBL/GenBank/DDBJ databases">
        <authorList>
            <person name="de Groot N.N."/>
        </authorList>
    </citation>
    <scope>NUCLEOTIDE SEQUENCE [LARGE SCALE GENOMIC DNA]</scope>
    <source>
        <strain evidence="1 2">SR12</strain>
    </source>
</reference>
<name>A0A1H3XRJ7_9FIRM</name>
<dbReference type="InterPro" id="IPR054688">
    <property type="entry name" value="CD1247_N"/>
</dbReference>
<organism evidence="1 2">
    <name type="scientific">Eubacterium aggregans</name>
    <dbReference type="NCBI Taxonomy" id="81409"/>
    <lineage>
        <taxon>Bacteria</taxon>
        <taxon>Bacillati</taxon>
        <taxon>Bacillota</taxon>
        <taxon>Clostridia</taxon>
        <taxon>Eubacteriales</taxon>
        <taxon>Eubacteriaceae</taxon>
        <taxon>Eubacterium</taxon>
    </lineage>
</organism>
<accession>A0A1H3XRJ7</accession>
<keyword evidence="2" id="KW-1185">Reference proteome</keyword>
<dbReference type="RefSeq" id="WP_090304531.1">
    <property type="nucleotide sequence ID" value="NZ_FNRK01000002.1"/>
</dbReference>
<dbReference type="OrthoDB" id="2381377at2"/>
<protein>
    <submittedName>
        <fullName evidence="1">Uncharacterized protein</fullName>
    </submittedName>
</protein>
<dbReference type="AlphaFoldDB" id="A0A1H3XRJ7"/>
<sequence>MKYIQEKVSYLKGLSDGLGLDDSTNEGKVILKMLDVLDDITDALDGLMEAQDELEDYVEMIDDDMTDLEEYILEDDMAFGDEDDEYYEDDDDLYEVICPSCGSAYLTDFESFEEDEVFCPECGEQFKLEEKVVEELTHADGCQCGQHHE</sequence>
<dbReference type="Proteomes" id="UP000199394">
    <property type="component" value="Unassembled WGS sequence"/>
</dbReference>